<evidence type="ECO:0000313" key="8">
    <source>
        <dbReference type="EMBL" id="HGZ11022.1"/>
    </source>
</evidence>
<dbReference type="PANTHER" id="PTHR43787:SF11">
    <property type="entry name" value="UPF0026 PROTEIN SLR1464"/>
    <property type="match status" value="1"/>
</dbReference>
<keyword evidence="6" id="KW-0411">Iron-sulfur</keyword>
<evidence type="ECO:0000256" key="1">
    <source>
        <dbReference type="ARBA" id="ARBA00001966"/>
    </source>
</evidence>
<dbReference type="SFLD" id="SFLDG01083">
    <property type="entry name" value="Uncharacterised_Radical_SAM_Su"/>
    <property type="match status" value="1"/>
</dbReference>
<dbReference type="Pfam" id="PF04055">
    <property type="entry name" value="Radical_SAM"/>
    <property type="match status" value="1"/>
</dbReference>
<evidence type="ECO:0000256" key="2">
    <source>
        <dbReference type="ARBA" id="ARBA00022485"/>
    </source>
</evidence>
<feature type="domain" description="Radical SAM core" evidence="7">
    <location>
        <begin position="11"/>
        <end position="245"/>
    </location>
</feature>
<dbReference type="SFLD" id="SFLDS00029">
    <property type="entry name" value="Radical_SAM"/>
    <property type="match status" value="1"/>
</dbReference>
<keyword evidence="3" id="KW-0949">S-adenosyl-L-methionine</keyword>
<comment type="caution">
    <text evidence="8">The sequence shown here is derived from an EMBL/GenBank/DDBJ whole genome shotgun (WGS) entry which is preliminary data.</text>
</comment>
<evidence type="ECO:0000256" key="5">
    <source>
        <dbReference type="ARBA" id="ARBA00023004"/>
    </source>
</evidence>
<dbReference type="PROSITE" id="PS51918">
    <property type="entry name" value="RADICAL_SAM"/>
    <property type="match status" value="1"/>
</dbReference>
<dbReference type="PANTHER" id="PTHR43787">
    <property type="entry name" value="FEMO COFACTOR BIOSYNTHESIS PROTEIN NIFB-RELATED"/>
    <property type="match status" value="1"/>
</dbReference>
<keyword evidence="5" id="KW-0408">Iron</keyword>
<dbReference type="GO" id="GO:0051539">
    <property type="term" value="F:4 iron, 4 sulfur cluster binding"/>
    <property type="evidence" value="ECO:0007669"/>
    <property type="project" value="UniProtKB-KW"/>
</dbReference>
<reference evidence="8" key="1">
    <citation type="journal article" date="2020" name="mSystems">
        <title>Genome- and Community-Level Interaction Insights into Carbon Utilization and Element Cycling Functions of Hydrothermarchaeota in Hydrothermal Sediment.</title>
        <authorList>
            <person name="Zhou Z."/>
            <person name="Liu Y."/>
            <person name="Xu W."/>
            <person name="Pan J."/>
            <person name="Luo Z.H."/>
            <person name="Li M."/>
        </authorList>
    </citation>
    <scope>NUCLEOTIDE SEQUENCE [LARGE SCALE GENOMIC DNA]</scope>
    <source>
        <strain evidence="8">SpSt-853</strain>
    </source>
</reference>
<keyword evidence="2" id="KW-0004">4Fe-4S</keyword>
<proteinExistence type="predicted"/>
<gene>
    <name evidence="8" type="ORF">ENW48_02235</name>
</gene>
<evidence type="ECO:0000256" key="6">
    <source>
        <dbReference type="ARBA" id="ARBA00023014"/>
    </source>
</evidence>
<keyword evidence="4" id="KW-0479">Metal-binding</keyword>
<dbReference type="InterPro" id="IPR013785">
    <property type="entry name" value="Aldolase_TIM"/>
</dbReference>
<dbReference type="GO" id="GO:0003824">
    <property type="term" value="F:catalytic activity"/>
    <property type="evidence" value="ECO:0007669"/>
    <property type="project" value="InterPro"/>
</dbReference>
<dbReference type="EMBL" id="DTKJ01000016">
    <property type="protein sequence ID" value="HGZ11022.1"/>
    <property type="molecule type" value="Genomic_DNA"/>
</dbReference>
<dbReference type="InterPro" id="IPR058240">
    <property type="entry name" value="rSAM_sf"/>
</dbReference>
<dbReference type="AlphaFoldDB" id="A0A7C5EMI3"/>
<organism evidence="8">
    <name type="scientific">Desulfobacca acetoxidans</name>
    <dbReference type="NCBI Taxonomy" id="60893"/>
    <lineage>
        <taxon>Bacteria</taxon>
        <taxon>Pseudomonadati</taxon>
        <taxon>Thermodesulfobacteriota</taxon>
        <taxon>Desulfobaccia</taxon>
        <taxon>Desulfobaccales</taxon>
        <taxon>Desulfobaccaceae</taxon>
        <taxon>Desulfobacca</taxon>
    </lineage>
</organism>
<accession>A0A7C5EMI3</accession>
<dbReference type="CDD" id="cd01335">
    <property type="entry name" value="Radical_SAM"/>
    <property type="match status" value="1"/>
</dbReference>
<dbReference type="InterPro" id="IPR040084">
    <property type="entry name" value="GTPase_Obg"/>
</dbReference>
<dbReference type="GO" id="GO:0046872">
    <property type="term" value="F:metal ion binding"/>
    <property type="evidence" value="ECO:0007669"/>
    <property type="project" value="UniProtKB-KW"/>
</dbReference>
<evidence type="ECO:0000256" key="3">
    <source>
        <dbReference type="ARBA" id="ARBA00022691"/>
    </source>
</evidence>
<name>A0A7C5EMI3_9BACT</name>
<evidence type="ECO:0000256" key="4">
    <source>
        <dbReference type="ARBA" id="ARBA00022723"/>
    </source>
</evidence>
<dbReference type="SMART" id="SM00729">
    <property type="entry name" value="Elp3"/>
    <property type="match status" value="1"/>
</dbReference>
<dbReference type="InterPro" id="IPR006638">
    <property type="entry name" value="Elp3/MiaA/NifB-like_rSAM"/>
</dbReference>
<dbReference type="InterPro" id="IPR007197">
    <property type="entry name" value="rSAM"/>
</dbReference>
<comment type="cofactor">
    <cofactor evidence="1">
        <name>[4Fe-4S] cluster</name>
        <dbReference type="ChEBI" id="CHEBI:49883"/>
    </cofactor>
</comment>
<evidence type="ECO:0000259" key="7">
    <source>
        <dbReference type="PROSITE" id="PS51918"/>
    </source>
</evidence>
<protein>
    <submittedName>
        <fullName evidence="8">Radical SAM protein</fullName>
    </submittedName>
</protein>
<sequence length="317" mass="35074">MAHIFGPVPSRRLGRSLGVDLVPPKTCTYDCLYCEVGPTTHLTLKRRAYRVEEILRELKGYLEHPSQPLDFITLTGSGEPTLNLGLNEVIGAVKALTGVKVAVLTNGSLLYREEVRREIRGADVILPSLDAGREETFRRLNRPHPRLSLALLVSGLKALRREFSGAVWLEVMLLKGLNDGEEELTALRDLLRQISPDLVQLNTAVRPVADSQAQALDLAEMEAIAGFLGPGVEVVAQPPAERALPGEITDEEVLQMVARRPMTARDLALALGKPLKQVDRILGHLVSHGRLAREVHQGQDFYRSFPAFRSKEMNLHI</sequence>
<dbReference type="SUPFAM" id="SSF102114">
    <property type="entry name" value="Radical SAM enzymes"/>
    <property type="match status" value="1"/>
</dbReference>
<dbReference type="Gene3D" id="3.20.20.70">
    <property type="entry name" value="Aldolase class I"/>
    <property type="match status" value="1"/>
</dbReference>